<feature type="transmembrane region" description="Helical" evidence="8">
    <location>
        <begin position="472"/>
        <end position="493"/>
    </location>
</feature>
<evidence type="ECO:0000256" key="2">
    <source>
        <dbReference type="ARBA" id="ARBA00022475"/>
    </source>
</evidence>
<gene>
    <name evidence="10" type="ORF">GCM10008024_24430</name>
    <name evidence="11" type="ORF">SAMN05444006_110121</name>
</gene>
<dbReference type="InterPro" id="IPR050107">
    <property type="entry name" value="ABC_carbohydrate_import_ATPase"/>
</dbReference>
<proteinExistence type="predicted"/>
<dbReference type="EMBL" id="FNOB01000010">
    <property type="protein sequence ID" value="SDX13856.1"/>
    <property type="molecule type" value="Genomic_DNA"/>
</dbReference>
<reference evidence="11 12" key="2">
    <citation type="submission" date="2016-10" db="EMBL/GenBank/DDBJ databases">
        <authorList>
            <person name="Varghese N."/>
            <person name="Submissions S."/>
        </authorList>
    </citation>
    <scope>NUCLEOTIDE SEQUENCE [LARGE SCALE GENOMIC DNA]</scope>
    <source>
        <strain evidence="11 12">DSM 24802</strain>
    </source>
</reference>
<evidence type="ECO:0000313" key="12">
    <source>
        <dbReference type="Proteomes" id="UP000199541"/>
    </source>
</evidence>
<dbReference type="PANTHER" id="PTHR43790:SF8">
    <property type="entry name" value="SUGAR ABC TRANSPORTER ATP-BINDING PROTEIN"/>
    <property type="match status" value="1"/>
</dbReference>
<dbReference type="AlphaFoldDB" id="A0AAN4ZZY6"/>
<comment type="subcellular location">
    <subcellularLocation>
        <location evidence="1">Cell membrane</location>
        <topology evidence="1">Multi-pass membrane protein</topology>
    </subcellularLocation>
</comment>
<keyword evidence="6 8" id="KW-1133">Transmembrane helix</keyword>
<keyword evidence="3 8" id="KW-0812">Transmembrane</keyword>
<evidence type="ECO:0000313" key="10">
    <source>
        <dbReference type="EMBL" id="GHE02960.1"/>
    </source>
</evidence>
<reference evidence="10" key="3">
    <citation type="submission" date="2023-06" db="EMBL/GenBank/DDBJ databases">
        <authorList>
            <person name="Sun Q."/>
            <person name="Zhou Y."/>
        </authorList>
    </citation>
    <scope>NUCLEOTIDE SEQUENCE</scope>
    <source>
        <strain evidence="10">CGMCC 1.10859</strain>
    </source>
</reference>
<feature type="transmembrane region" description="Helical" evidence="8">
    <location>
        <begin position="350"/>
        <end position="373"/>
    </location>
</feature>
<dbReference type="GO" id="GO:0005886">
    <property type="term" value="C:plasma membrane"/>
    <property type="evidence" value="ECO:0007669"/>
    <property type="project" value="UniProtKB-SubCell"/>
</dbReference>
<evidence type="ECO:0000256" key="4">
    <source>
        <dbReference type="ARBA" id="ARBA00022741"/>
    </source>
</evidence>
<feature type="transmembrane region" description="Helical" evidence="8">
    <location>
        <begin position="674"/>
        <end position="693"/>
    </location>
</feature>
<dbReference type="EMBL" id="BNAB01000011">
    <property type="protein sequence ID" value="GHE02960.1"/>
    <property type="molecule type" value="Genomic_DNA"/>
</dbReference>
<dbReference type="SMART" id="SM00382">
    <property type="entry name" value="AAA"/>
    <property type="match status" value="1"/>
</dbReference>
<feature type="transmembrane region" description="Helical" evidence="8">
    <location>
        <begin position="591"/>
        <end position="611"/>
    </location>
</feature>
<dbReference type="Pfam" id="PF02653">
    <property type="entry name" value="BPD_transp_2"/>
    <property type="match status" value="1"/>
</dbReference>
<dbReference type="SUPFAM" id="SSF52540">
    <property type="entry name" value="P-loop containing nucleoside triphosphate hydrolases"/>
    <property type="match status" value="1"/>
</dbReference>
<accession>A0AAN4ZZY6</accession>
<dbReference type="GO" id="GO:0005524">
    <property type="term" value="F:ATP binding"/>
    <property type="evidence" value="ECO:0007669"/>
    <property type="project" value="UniProtKB-KW"/>
</dbReference>
<dbReference type="RefSeq" id="WP_176992648.1">
    <property type="nucleotide sequence ID" value="NZ_BNAB01000011.1"/>
</dbReference>
<dbReference type="InterPro" id="IPR027417">
    <property type="entry name" value="P-loop_NTPase"/>
</dbReference>
<name>A0AAN4ZZY6_9RHOB</name>
<feature type="transmembrane region" description="Helical" evidence="8">
    <location>
        <begin position="403"/>
        <end position="425"/>
    </location>
</feature>
<evidence type="ECO:0000256" key="3">
    <source>
        <dbReference type="ARBA" id="ARBA00022692"/>
    </source>
</evidence>
<evidence type="ECO:0000256" key="1">
    <source>
        <dbReference type="ARBA" id="ARBA00004651"/>
    </source>
</evidence>
<dbReference type="CDD" id="cd06579">
    <property type="entry name" value="TM_PBP1_transp_AraH_like"/>
    <property type="match status" value="1"/>
</dbReference>
<feature type="transmembrane region" description="Helical" evidence="8">
    <location>
        <begin position="623"/>
        <end position="642"/>
    </location>
</feature>
<dbReference type="Pfam" id="PF00005">
    <property type="entry name" value="ABC_tran"/>
    <property type="match status" value="1"/>
</dbReference>
<evidence type="ECO:0000256" key="6">
    <source>
        <dbReference type="ARBA" id="ARBA00022989"/>
    </source>
</evidence>
<dbReference type="PROSITE" id="PS50893">
    <property type="entry name" value="ABC_TRANSPORTER_2"/>
    <property type="match status" value="1"/>
</dbReference>
<keyword evidence="5" id="KW-0067">ATP-binding</keyword>
<feature type="transmembrane region" description="Helical" evidence="8">
    <location>
        <begin position="432"/>
        <end position="452"/>
    </location>
</feature>
<dbReference type="InterPro" id="IPR001851">
    <property type="entry name" value="ABC_transp_permease"/>
</dbReference>
<evidence type="ECO:0000313" key="11">
    <source>
        <dbReference type="EMBL" id="SDX13856.1"/>
    </source>
</evidence>
<dbReference type="CDD" id="cd03216">
    <property type="entry name" value="ABC_Carb_Monos_I"/>
    <property type="match status" value="1"/>
</dbReference>
<evidence type="ECO:0000259" key="9">
    <source>
        <dbReference type="PROSITE" id="PS50893"/>
    </source>
</evidence>
<evidence type="ECO:0000313" key="13">
    <source>
        <dbReference type="Proteomes" id="UP000634647"/>
    </source>
</evidence>
<comment type="caution">
    <text evidence="10">The sequence shown here is derived from an EMBL/GenBank/DDBJ whole genome shotgun (WGS) entry which is preliminary data.</text>
</comment>
<evidence type="ECO:0000256" key="7">
    <source>
        <dbReference type="ARBA" id="ARBA00023136"/>
    </source>
</evidence>
<feature type="transmembrane region" description="Helical" evidence="8">
    <location>
        <begin position="649"/>
        <end position="668"/>
    </location>
</feature>
<organism evidence="10 13">
    <name type="scientific">Allgaiera indica</name>
    <dbReference type="NCBI Taxonomy" id="765699"/>
    <lineage>
        <taxon>Bacteria</taxon>
        <taxon>Pseudomonadati</taxon>
        <taxon>Pseudomonadota</taxon>
        <taxon>Alphaproteobacteria</taxon>
        <taxon>Rhodobacterales</taxon>
        <taxon>Paracoccaceae</taxon>
        <taxon>Allgaiera</taxon>
    </lineage>
</organism>
<feature type="transmembrane region" description="Helical" evidence="8">
    <location>
        <begin position="544"/>
        <end position="562"/>
    </location>
</feature>
<dbReference type="GO" id="GO:0016887">
    <property type="term" value="F:ATP hydrolysis activity"/>
    <property type="evidence" value="ECO:0007669"/>
    <property type="project" value="InterPro"/>
</dbReference>
<evidence type="ECO:0000256" key="8">
    <source>
        <dbReference type="SAM" id="Phobius"/>
    </source>
</evidence>
<keyword evidence="7 8" id="KW-0472">Membrane</keyword>
<dbReference type="InterPro" id="IPR003593">
    <property type="entry name" value="AAA+_ATPase"/>
</dbReference>
<reference evidence="10" key="1">
    <citation type="journal article" date="2014" name="Int. J. Syst. Evol. Microbiol.">
        <title>Complete genome sequence of Corynebacterium casei LMG S-19264T (=DSM 44701T), isolated from a smear-ripened cheese.</title>
        <authorList>
            <consortium name="US DOE Joint Genome Institute (JGI-PGF)"/>
            <person name="Walter F."/>
            <person name="Albersmeier A."/>
            <person name="Kalinowski J."/>
            <person name="Ruckert C."/>
        </authorList>
    </citation>
    <scope>NUCLEOTIDE SEQUENCE</scope>
    <source>
        <strain evidence="10">CGMCC 1.10859</strain>
    </source>
</reference>
<evidence type="ECO:0000256" key="5">
    <source>
        <dbReference type="ARBA" id="ARBA00022840"/>
    </source>
</evidence>
<dbReference type="Proteomes" id="UP000634647">
    <property type="component" value="Unassembled WGS sequence"/>
</dbReference>
<dbReference type="Proteomes" id="UP000199541">
    <property type="component" value="Unassembled WGS sequence"/>
</dbReference>
<protein>
    <submittedName>
        <fullName evidence="11">D-xylose transport system permease protein</fullName>
    </submittedName>
</protein>
<dbReference type="InterPro" id="IPR003439">
    <property type="entry name" value="ABC_transporter-like_ATP-bd"/>
</dbReference>
<feature type="transmembrane region" description="Helical" evidence="8">
    <location>
        <begin position="380"/>
        <end position="397"/>
    </location>
</feature>
<feature type="transmembrane region" description="Helical" evidence="8">
    <location>
        <begin position="316"/>
        <end position="338"/>
    </location>
</feature>
<dbReference type="PANTHER" id="PTHR43790">
    <property type="entry name" value="CARBOHYDRATE TRANSPORT ATP-BINDING PROTEIN MG119-RELATED"/>
    <property type="match status" value="1"/>
</dbReference>
<feature type="transmembrane region" description="Helical" evidence="8">
    <location>
        <begin position="513"/>
        <end position="532"/>
    </location>
</feature>
<sequence>MADPKTTGSGPDQAQQAPLLRIRGLEKHFGAVQALGGVDFEVYPGQVTALVGDNGAGKSVLTKCIAGIHEADGGEILWEGQTVRIRSPRDSAALGIEVVYQDLALCDNLDVVQNMFLGRERLSGRVLDEDAMERAAAETLAGLRVTTLRSIRAPVAALSGGQRQSIAVAKAVMWNSKLVILDEPTAALGVAQTGQVLQLVRRLADQGLAVVMISHNLNDVFAVADRIAVLRLGRMAGQGPVEAFDTQRVVELMTTGESDHVVAPGQATAAPSIAHENARENAEALASGAGKATTAVVGAGREESFGQYLRGVWSKVLAGQSGVLPVVLGVILIAILFQSQNDKFLSSGNIVNLLVQGAVFMLIGMGEVFVLLLGEIDLSLGFVAGIGATVATILVQPSVAWPWWAAILAALLATGALGTIQGLLITKLRLPSFVVTLSGLLGFQGLMIQLLGQGGTIPIQSQTINNLSNGTLSPAMGWGLTAVVLAVFAVLTFLRDAKRRSSGLVAPPMGLTLTKIGVAIVAGVVLVLISNANRGVPAFPLNGMPWVIPIVFAVLAVWSFVLGRLRFGRYVLAIGGNAEAARRAGINLSRIRMAAFTLAAATAGLGGIIYASRLQSISTSFDGGTIVLYVVATAVIGGTSLFGGRGHPLHAVLGGVVIAAIVNGMALLGLPAAVQLMATALVLLAAITVDVVVRRRGETAR</sequence>
<keyword evidence="4" id="KW-0547">Nucleotide-binding</keyword>
<feature type="domain" description="ABC transporter" evidence="9">
    <location>
        <begin position="20"/>
        <end position="257"/>
    </location>
</feature>
<dbReference type="GO" id="GO:0022857">
    <property type="term" value="F:transmembrane transporter activity"/>
    <property type="evidence" value="ECO:0007669"/>
    <property type="project" value="InterPro"/>
</dbReference>
<keyword evidence="2" id="KW-1003">Cell membrane</keyword>
<dbReference type="Gene3D" id="3.40.50.300">
    <property type="entry name" value="P-loop containing nucleotide triphosphate hydrolases"/>
    <property type="match status" value="1"/>
</dbReference>
<keyword evidence="12" id="KW-1185">Reference proteome</keyword>